<evidence type="ECO:0000256" key="2">
    <source>
        <dbReference type="ARBA" id="ARBA00004496"/>
    </source>
</evidence>
<dbReference type="GO" id="GO:0045765">
    <property type="term" value="P:regulation of angiogenesis"/>
    <property type="evidence" value="ECO:0000318"/>
    <property type="project" value="GO_Central"/>
</dbReference>
<dbReference type="GeneID" id="100553617"/>
<dbReference type="InterPro" id="IPR041302">
    <property type="entry name" value="LRR_RI_cap"/>
</dbReference>
<evidence type="ECO:0000256" key="12">
    <source>
        <dbReference type="ARBA" id="ARBA00049613"/>
    </source>
</evidence>
<dbReference type="InterPro" id="IPR050637">
    <property type="entry name" value="NLRP_innate_immun_reg"/>
</dbReference>
<dbReference type="HOGENOM" id="CLU_002274_4_6_1"/>
<proteinExistence type="predicted"/>
<keyword evidence="8" id="KW-0677">Repeat</keyword>
<dbReference type="SUPFAM" id="SSF52047">
    <property type="entry name" value="RNI-like"/>
    <property type="match status" value="2"/>
</dbReference>
<dbReference type="InParanoid" id="G1KQE3"/>
<reference evidence="13 14" key="1">
    <citation type="submission" date="2009-12" db="EMBL/GenBank/DDBJ databases">
        <title>The Genome Sequence of Anolis carolinensis (Green Anole Lizard).</title>
        <authorList>
            <consortium name="The Genome Sequencing Platform"/>
            <person name="Di Palma F."/>
            <person name="Alfoldi J."/>
            <person name="Heiman D."/>
            <person name="Young S."/>
            <person name="Grabherr M."/>
            <person name="Johnson J."/>
            <person name="Lander E.S."/>
            <person name="Lindblad-Toh K."/>
        </authorList>
    </citation>
    <scope>NUCLEOTIDE SEQUENCE [LARGE SCALE GENOMIC DNA]</scope>
    <source>
        <strain evidence="13 14">JBL SC #1</strain>
    </source>
</reference>
<dbReference type="InterPro" id="IPR001611">
    <property type="entry name" value="Leu-rich_rpt"/>
</dbReference>
<name>G1KQE3_ANOCA</name>
<comment type="subunit">
    <text evidence="3">Forms high-affinity heterodimers with RNASE1, ANG and RNASE2.</text>
</comment>
<dbReference type="InterPro" id="IPR006553">
    <property type="entry name" value="Leu-rich_rpt_Cys-con_subtyp"/>
</dbReference>
<dbReference type="Gene3D" id="3.80.10.10">
    <property type="entry name" value="Ribonuclease Inhibitor"/>
    <property type="match status" value="1"/>
</dbReference>
<keyword evidence="10" id="KW-0539">Nucleus</keyword>
<comment type="subcellular location">
    <subcellularLocation>
        <location evidence="2">Cytoplasm</location>
    </subcellularLocation>
    <subcellularLocation>
        <location evidence="1">Nucleus</location>
    </subcellularLocation>
</comment>
<reference evidence="13" key="3">
    <citation type="submission" date="2025-09" db="UniProtKB">
        <authorList>
            <consortium name="Ensembl"/>
        </authorList>
    </citation>
    <scope>IDENTIFICATION</scope>
</reference>
<dbReference type="AlphaFoldDB" id="G1KQE3"/>
<dbReference type="RefSeq" id="XP_008106834.1">
    <property type="nucleotide sequence ID" value="XM_008108627.3"/>
</dbReference>
<evidence type="ECO:0000313" key="13">
    <source>
        <dbReference type="Ensembl" id="ENSACAP00000014603.3"/>
    </source>
</evidence>
<keyword evidence="6" id="KW-0597">Phosphoprotein</keyword>
<dbReference type="GO" id="GO:0016477">
    <property type="term" value="P:cell migration"/>
    <property type="evidence" value="ECO:0000318"/>
    <property type="project" value="GO_Central"/>
</dbReference>
<dbReference type="GO" id="GO:0032055">
    <property type="term" value="P:negative regulation of translation in response to stress"/>
    <property type="evidence" value="ECO:0007669"/>
    <property type="project" value="Ensembl"/>
</dbReference>
<evidence type="ECO:0000256" key="5">
    <source>
        <dbReference type="ARBA" id="ARBA00022490"/>
    </source>
</evidence>
<evidence type="ECO:0000256" key="4">
    <source>
        <dbReference type="ARBA" id="ARBA00014554"/>
    </source>
</evidence>
<evidence type="ECO:0000256" key="9">
    <source>
        <dbReference type="ARBA" id="ARBA00022990"/>
    </source>
</evidence>
<dbReference type="Proteomes" id="UP000001646">
    <property type="component" value="Chromosome 1"/>
</dbReference>
<comment type="function">
    <text evidence="12">Ribonuclease inhibitor which inhibits RNASE1, RNASE2 and angiogenin (ANG). May play a role in redox homeostasis. Required to inhibit the cytotoxic tRNA ribonuclease activity of ANG in the cytoplasm in absence of stress. Relocates to the nucleus in response to stress, relieving inhibition of ANG in the cytoplasm, and inhibiting the angiogenic activity of ANG in the nucleus.</text>
</comment>
<dbReference type="GO" id="GO:0008428">
    <property type="term" value="F:ribonuclease inhibitor activity"/>
    <property type="evidence" value="ECO:0000318"/>
    <property type="project" value="GO_Central"/>
</dbReference>
<reference evidence="13" key="2">
    <citation type="submission" date="2025-08" db="UniProtKB">
        <authorList>
            <consortium name="Ensembl"/>
        </authorList>
    </citation>
    <scope>IDENTIFICATION</scope>
</reference>
<dbReference type="PANTHER" id="PTHR45690:SF4">
    <property type="entry name" value="NACHT, LRR AND PYD DOMAINS-CONTAINING PROTEIN 10"/>
    <property type="match status" value="1"/>
</dbReference>
<dbReference type="Pfam" id="PF13516">
    <property type="entry name" value="LRR_6"/>
    <property type="match status" value="5"/>
</dbReference>
<dbReference type="GO" id="GO:0032311">
    <property type="term" value="C:angiogenin-PRI complex"/>
    <property type="evidence" value="ECO:0000318"/>
    <property type="project" value="GO_Central"/>
</dbReference>
<evidence type="ECO:0000256" key="3">
    <source>
        <dbReference type="ARBA" id="ARBA00011699"/>
    </source>
</evidence>
<evidence type="ECO:0000256" key="6">
    <source>
        <dbReference type="ARBA" id="ARBA00022553"/>
    </source>
</evidence>
<dbReference type="STRING" id="28377.ENSACAP00000014603"/>
<keyword evidence="7" id="KW-0433">Leucine-rich repeat</keyword>
<keyword evidence="9" id="KW-0007">Acetylation</keyword>
<dbReference type="SMART" id="SM00368">
    <property type="entry name" value="LRR_RI"/>
    <property type="match status" value="13"/>
</dbReference>
<sequence length="456" mass="49581">MDLDIQSTELNAAKWKELVSSLHQYKTIRLDDCSLSTKHFKDISTVLTKNQVLTELKLNNNEVGDSGMDVLCKGLLHPSCKLQKLWLQNCNLTEACCEHLRSVLSSKTSLTELHLGDNTLGESGAKVLCQGLLDPNCKLESLQLDYCELSAANVEALSSALRTKPSLKELSLCNNSFGDAAVKLLCQGVQDSKCNLQTLRLENCDFTAESCGDLGTILSTKPSLTELCIGENKIGDRGVALLCQGALNPNCHVQKLWLWECGITAHGCKDLSNLLGNKETIKEISLIGNDVKDQGMDFLSQGLKNPKCKLQSIWLRECGLTGTCCKSLSQALSTNGTLKELHIGGNQLDDAGVVQICEGVLSPTCNLQSLSVGQSKLTAACCDKLAEVIAGKPSLQELDVSYSHIGDEGAMKLCEAVKNPNCHLKYLILYDTFWTTPVDKELKALDELKPGFKLVT</sequence>
<dbReference type="CTD" id="6050"/>
<protein>
    <recommendedName>
        <fullName evidence="4">Ribonuclease inhibitor</fullName>
    </recommendedName>
    <alternativeName>
        <fullName evidence="11">Ribonuclease/angiogenin inhibitor 1</fullName>
    </alternativeName>
</protein>
<dbReference type="InterPro" id="IPR032675">
    <property type="entry name" value="LRR_dom_sf"/>
</dbReference>
<gene>
    <name evidence="13" type="primary">RNH1</name>
</gene>
<evidence type="ECO:0000256" key="7">
    <source>
        <dbReference type="ARBA" id="ARBA00022614"/>
    </source>
</evidence>
<dbReference type="GO" id="GO:0002181">
    <property type="term" value="P:cytoplasmic translation"/>
    <property type="evidence" value="ECO:0007669"/>
    <property type="project" value="Ensembl"/>
</dbReference>
<dbReference type="GO" id="GO:0030027">
    <property type="term" value="C:lamellipodium"/>
    <property type="evidence" value="ECO:0000318"/>
    <property type="project" value="GO_Central"/>
</dbReference>
<evidence type="ECO:0000256" key="10">
    <source>
        <dbReference type="ARBA" id="ARBA00023242"/>
    </source>
</evidence>
<dbReference type="Ensembl" id="ENSACAT00000014899.4">
    <property type="protein sequence ID" value="ENSACAP00000014603.3"/>
    <property type="gene ID" value="ENSACAG00000014816.4"/>
</dbReference>
<dbReference type="PANTHER" id="PTHR45690">
    <property type="entry name" value="NACHT, LRR AND PYD DOMAINS-CONTAINING PROTEIN 12"/>
    <property type="match status" value="1"/>
</dbReference>
<dbReference type="Pfam" id="PF18779">
    <property type="entry name" value="LRR_RI_capping"/>
    <property type="match status" value="1"/>
</dbReference>
<dbReference type="SMART" id="SM00367">
    <property type="entry name" value="LRR_CC"/>
    <property type="match status" value="4"/>
</dbReference>
<dbReference type="GeneTree" id="ENSGT00940000161492"/>
<dbReference type="GO" id="GO:0036416">
    <property type="term" value="P:tRNA stabilization"/>
    <property type="evidence" value="ECO:0007669"/>
    <property type="project" value="Ensembl"/>
</dbReference>
<evidence type="ECO:0000256" key="8">
    <source>
        <dbReference type="ARBA" id="ARBA00022737"/>
    </source>
</evidence>
<dbReference type="GO" id="GO:0005886">
    <property type="term" value="C:plasma membrane"/>
    <property type="evidence" value="ECO:0000318"/>
    <property type="project" value="GO_Central"/>
</dbReference>
<dbReference type="RefSeq" id="XP_008106843.1">
    <property type="nucleotide sequence ID" value="XM_008108636.2"/>
</dbReference>
<dbReference type="eggNOG" id="KOG4308">
    <property type="taxonomic scope" value="Eukaryota"/>
</dbReference>
<organism evidence="13 14">
    <name type="scientific">Anolis carolinensis</name>
    <name type="common">Green anole</name>
    <name type="synonym">American chameleon</name>
    <dbReference type="NCBI Taxonomy" id="28377"/>
    <lineage>
        <taxon>Eukaryota</taxon>
        <taxon>Metazoa</taxon>
        <taxon>Chordata</taxon>
        <taxon>Craniata</taxon>
        <taxon>Vertebrata</taxon>
        <taxon>Euteleostomi</taxon>
        <taxon>Lepidosauria</taxon>
        <taxon>Squamata</taxon>
        <taxon>Bifurcata</taxon>
        <taxon>Unidentata</taxon>
        <taxon>Episquamata</taxon>
        <taxon>Toxicofera</taxon>
        <taxon>Iguania</taxon>
        <taxon>Dactyloidae</taxon>
        <taxon>Anolis</taxon>
    </lineage>
</organism>
<dbReference type="OrthoDB" id="120976at2759"/>
<dbReference type="GO" id="GO:0005829">
    <property type="term" value="C:cytosol"/>
    <property type="evidence" value="ECO:0007669"/>
    <property type="project" value="Ensembl"/>
</dbReference>
<dbReference type="KEGG" id="acs:100553617"/>
<dbReference type="GO" id="GO:0034315">
    <property type="term" value="P:regulation of Arp2/3 complex-mediated actin nucleation"/>
    <property type="evidence" value="ECO:0000318"/>
    <property type="project" value="GO_Central"/>
</dbReference>
<evidence type="ECO:0000256" key="11">
    <source>
        <dbReference type="ARBA" id="ARBA00032534"/>
    </source>
</evidence>
<evidence type="ECO:0000313" key="14">
    <source>
        <dbReference type="Proteomes" id="UP000001646"/>
    </source>
</evidence>
<evidence type="ECO:0000256" key="1">
    <source>
        <dbReference type="ARBA" id="ARBA00004123"/>
    </source>
</evidence>
<dbReference type="RefSeq" id="XP_003214831.1">
    <property type="nucleotide sequence ID" value="XM_003214783.4"/>
</dbReference>
<dbReference type="CDD" id="cd00116">
    <property type="entry name" value="LRR_RI"/>
    <property type="match status" value="1"/>
</dbReference>
<dbReference type="Bgee" id="ENSACAG00000014816">
    <property type="expression patterns" value="Expressed in lung and 12 other cell types or tissues"/>
</dbReference>
<keyword evidence="5" id="KW-0963">Cytoplasm</keyword>
<keyword evidence="14" id="KW-1185">Reference proteome</keyword>
<dbReference type="GO" id="GO:0005654">
    <property type="term" value="C:nucleoplasm"/>
    <property type="evidence" value="ECO:0000318"/>
    <property type="project" value="GO_Central"/>
</dbReference>
<accession>G1KQE3</accession>